<organism evidence="1 2">
    <name type="scientific">Tistlia consotensis USBA 355</name>
    <dbReference type="NCBI Taxonomy" id="560819"/>
    <lineage>
        <taxon>Bacteria</taxon>
        <taxon>Pseudomonadati</taxon>
        <taxon>Pseudomonadota</taxon>
        <taxon>Alphaproteobacteria</taxon>
        <taxon>Rhodospirillales</taxon>
        <taxon>Rhodovibrionaceae</taxon>
        <taxon>Tistlia</taxon>
    </lineage>
</organism>
<sequence length="64" mass="6896">MTGSMTMQEATLEEMLADPLVRLVMARDGVEEAELRGIVQRVARARAGRPRRDGAARSLADAAA</sequence>
<dbReference type="EMBL" id="FWZX01000035">
    <property type="protein sequence ID" value="SMF76077.1"/>
    <property type="molecule type" value="Genomic_DNA"/>
</dbReference>
<protein>
    <submittedName>
        <fullName evidence="1">Uncharacterized protein</fullName>
    </submittedName>
</protein>
<dbReference type="RefSeq" id="WP_143596366.1">
    <property type="nucleotide sequence ID" value="NZ_FWZX01000035.1"/>
</dbReference>
<name>A0A1Y6CN82_9PROT</name>
<dbReference type="Proteomes" id="UP000192917">
    <property type="component" value="Unassembled WGS sequence"/>
</dbReference>
<proteinExistence type="predicted"/>
<evidence type="ECO:0000313" key="2">
    <source>
        <dbReference type="Proteomes" id="UP000192917"/>
    </source>
</evidence>
<dbReference type="AlphaFoldDB" id="A0A1Y6CN82"/>
<gene>
    <name evidence="1" type="ORF">SAMN05428998_13515</name>
</gene>
<reference evidence="1 2" key="1">
    <citation type="submission" date="2017-04" db="EMBL/GenBank/DDBJ databases">
        <authorList>
            <person name="Afonso C.L."/>
            <person name="Miller P.J."/>
            <person name="Scott M.A."/>
            <person name="Spackman E."/>
            <person name="Goraichik I."/>
            <person name="Dimitrov K.M."/>
            <person name="Suarez D.L."/>
            <person name="Swayne D.E."/>
        </authorList>
    </citation>
    <scope>NUCLEOTIDE SEQUENCE [LARGE SCALE GENOMIC DNA]</scope>
    <source>
        <strain evidence="1 2">USBA 355</strain>
    </source>
</reference>
<accession>A0A1Y6CN82</accession>
<evidence type="ECO:0000313" key="1">
    <source>
        <dbReference type="EMBL" id="SMF76077.1"/>
    </source>
</evidence>
<keyword evidence="2" id="KW-1185">Reference proteome</keyword>